<dbReference type="InterPro" id="IPR036286">
    <property type="entry name" value="LexA/Signal_pep-like_sf"/>
</dbReference>
<evidence type="ECO:0000313" key="1">
    <source>
        <dbReference type="EMBL" id="NMQ21399.1"/>
    </source>
</evidence>
<dbReference type="SUPFAM" id="SSF51306">
    <property type="entry name" value="LexA/Signal peptidase"/>
    <property type="match status" value="1"/>
</dbReference>
<keyword evidence="2" id="KW-1185">Reference proteome</keyword>
<reference evidence="1 2" key="1">
    <citation type="submission" date="2019-03" db="EMBL/GenBank/DDBJ databases">
        <title>Metabolic reconstructions from genomes of highly enriched 'Candidatus Accumulibacter' and 'Candidatus Competibacter' bioreactor populations.</title>
        <authorList>
            <person name="Annavajhala M.K."/>
            <person name="Welles L."/>
            <person name="Abbas B."/>
            <person name="Sorokin D."/>
            <person name="Park H."/>
            <person name="Van Loosdrecht M."/>
            <person name="Chandran K."/>
        </authorList>
    </citation>
    <scope>NUCLEOTIDE SEQUENCE [LARGE SCALE GENOMIC DNA]</scope>
    <source>
        <strain evidence="1 2">SBR_G</strain>
    </source>
</reference>
<dbReference type="Proteomes" id="UP000760480">
    <property type="component" value="Unassembled WGS sequence"/>
</dbReference>
<dbReference type="RefSeq" id="WP_169250670.1">
    <property type="nucleotide sequence ID" value="NZ_SPMZ01000105.1"/>
</dbReference>
<evidence type="ECO:0008006" key="3">
    <source>
        <dbReference type="Google" id="ProtNLM"/>
    </source>
</evidence>
<dbReference type="Gene3D" id="2.10.109.10">
    <property type="entry name" value="Umud Fragment, subunit A"/>
    <property type="match status" value="1"/>
</dbReference>
<name>A0ABX1TRR1_9GAMM</name>
<sequence>MMILPSRELMPIVRAALERGQRVRMTVTGSSMFPFLRDGDVVELEPALTLRLGDMVLVQTDSSDVMERYVLHRIVRWVDGAAFLIRGDAQLHCEGPFTPDAVLGRVTTAWRNSRPRNLNHGLWWVAGLIWARTNPLGLSLLQLALPSWQLGRRTQRWLQQFWEAGLTSQSEWG</sequence>
<gene>
    <name evidence="1" type="ORF">E4P82_20645</name>
</gene>
<dbReference type="EMBL" id="SPMZ01000105">
    <property type="protein sequence ID" value="NMQ21399.1"/>
    <property type="molecule type" value="Genomic_DNA"/>
</dbReference>
<protein>
    <recommendedName>
        <fullName evidence="3">Peptidase S24/S26A/S26B/S26C domain-containing protein</fullName>
    </recommendedName>
</protein>
<comment type="caution">
    <text evidence="1">The sequence shown here is derived from an EMBL/GenBank/DDBJ whole genome shotgun (WGS) entry which is preliminary data.</text>
</comment>
<proteinExistence type="predicted"/>
<organism evidence="1 2">
    <name type="scientific">Candidatus Competibacter phosphatis</name>
    <dbReference type="NCBI Taxonomy" id="221280"/>
    <lineage>
        <taxon>Bacteria</taxon>
        <taxon>Pseudomonadati</taxon>
        <taxon>Pseudomonadota</taxon>
        <taxon>Gammaproteobacteria</taxon>
        <taxon>Candidatus Competibacteraceae</taxon>
        <taxon>Candidatus Competibacter</taxon>
    </lineage>
</organism>
<evidence type="ECO:0000313" key="2">
    <source>
        <dbReference type="Proteomes" id="UP000760480"/>
    </source>
</evidence>
<accession>A0ABX1TRR1</accession>
<feature type="non-terminal residue" evidence="1">
    <location>
        <position position="173"/>
    </location>
</feature>
<dbReference type="CDD" id="cd06462">
    <property type="entry name" value="Peptidase_S24_S26"/>
    <property type="match status" value="1"/>
</dbReference>